<proteinExistence type="predicted"/>
<organism evidence="1 2">
    <name type="scientific">Guyanagaster necrorhizus</name>
    <dbReference type="NCBI Taxonomy" id="856835"/>
    <lineage>
        <taxon>Eukaryota</taxon>
        <taxon>Fungi</taxon>
        <taxon>Dikarya</taxon>
        <taxon>Basidiomycota</taxon>
        <taxon>Agaricomycotina</taxon>
        <taxon>Agaricomycetes</taxon>
        <taxon>Agaricomycetidae</taxon>
        <taxon>Agaricales</taxon>
        <taxon>Marasmiineae</taxon>
        <taxon>Physalacriaceae</taxon>
        <taxon>Guyanagaster</taxon>
    </lineage>
</organism>
<keyword evidence="2" id="KW-1185">Reference proteome</keyword>
<protein>
    <submittedName>
        <fullName evidence="1">Uncharacterized protein</fullName>
    </submittedName>
</protein>
<dbReference type="GeneID" id="66100478"/>
<reference evidence="1" key="1">
    <citation type="submission" date="2020-11" db="EMBL/GenBank/DDBJ databases">
        <title>Adaptations for nitrogen fixation in a non-lichenized fungal sporocarp promotes dispersal by wood-feeding termites.</title>
        <authorList>
            <consortium name="DOE Joint Genome Institute"/>
            <person name="Koch R.A."/>
            <person name="Yoon G."/>
            <person name="Arayal U."/>
            <person name="Lail K."/>
            <person name="Amirebrahimi M."/>
            <person name="Labutti K."/>
            <person name="Lipzen A."/>
            <person name="Riley R."/>
            <person name="Barry K."/>
            <person name="Henrissat B."/>
            <person name="Grigoriev I.V."/>
            <person name="Herr J.R."/>
            <person name="Aime M.C."/>
        </authorList>
    </citation>
    <scope>NUCLEOTIDE SEQUENCE</scope>
    <source>
        <strain evidence="1">MCA 3950</strain>
    </source>
</reference>
<evidence type="ECO:0000313" key="2">
    <source>
        <dbReference type="Proteomes" id="UP000812287"/>
    </source>
</evidence>
<sequence length="177" mass="19592">MNPDPFIGDIRSKSMINSYPSHHVTKIACARMKSSAKELYNAGQINLHMDTRHELASPVPYISPTGRSLGIDTAASNWTRANPRIHKAMPRLLSQKAQTQRCGSHIKIVSELEGPIQHDSPHPARYQYQLFLRETDAPFYTSREAIFGGGGSAFNDVCLFVTVIRGSKPAPTAKFKA</sequence>
<evidence type="ECO:0000313" key="1">
    <source>
        <dbReference type="EMBL" id="KAG7439155.1"/>
    </source>
</evidence>
<dbReference type="AlphaFoldDB" id="A0A9P7VEY0"/>
<accession>A0A9P7VEY0</accession>
<dbReference type="Proteomes" id="UP000812287">
    <property type="component" value="Unassembled WGS sequence"/>
</dbReference>
<name>A0A9P7VEY0_9AGAR</name>
<gene>
    <name evidence="1" type="ORF">BT62DRAFT_1014303</name>
</gene>
<comment type="caution">
    <text evidence="1">The sequence shown here is derived from an EMBL/GenBank/DDBJ whole genome shotgun (WGS) entry which is preliminary data.</text>
</comment>
<dbReference type="EMBL" id="MU250613">
    <property type="protein sequence ID" value="KAG7439155.1"/>
    <property type="molecule type" value="Genomic_DNA"/>
</dbReference>
<dbReference type="RefSeq" id="XP_043032659.1">
    <property type="nucleotide sequence ID" value="XM_043178191.1"/>
</dbReference>